<evidence type="ECO:0000256" key="2">
    <source>
        <dbReference type="ARBA" id="ARBA00022737"/>
    </source>
</evidence>
<accession>A0A9P8I2E4</accession>
<comment type="caution">
    <text evidence="6">The sequence shown here is derived from an EMBL/GenBank/DDBJ whole genome shotgun (WGS) entry which is preliminary data.</text>
</comment>
<sequence>MSLGHDKIATAIARKATTATIRPSLKFGDAFTLFYSSIFATAAVIDAKLKEERRSDLDRMIEETRNDLRAIGETAVRTRDISRNTYGKNVLANTIPISDSGHNGGCQHMDQGNWAYALERAGLDRGPTRGGAKQQCLENYPSETQRSGLVCEVRVTDVGYGRILLSHDGFTPGGQKCSIEHQPTIDEAGIDTTVTTPREEYALSEEKLKGLELSIRKLVLRLLQHSTVRRKVLAPGQFEGGDEIQKLRERLLVHLGNDLNQLPEPLVGRLPCYTSQGSMSRFSGRQLSQNIRTILRQGMEGDLHLDAVIPGICFNLLFSTTPPSVDTYNILITQLTRLRRNVLVGIVFDWMLEAGQTPNNATISALIKFYTASNDREGFLRLVGLMGGLDGGSPQDDRNLSGSPDVEWANTRRAQEIWEGQRLPDEMPFNAYTFGAAINAALKFGMVEKAQSWYRAMIREGIAPTSPVLTSIIRSCAFRREWLSGYKTWQRLKEIWKLGASTEECPSIAYSWMLRLCRWCDRRAEFEDIFQESVERGLRGCDNPVNIKTKGLPVWNKVKSPSTRAIRIAHKNRDQIHQSDFNLSQDEAWDKIKPLHGPCPPVSSGTWHMLYEGFGSSLDDRDLDDQRLYGSG</sequence>
<comment type="function">
    <text evidence="3">Regulates mitochondrial small subunit maturation by controlling 15S rRNA 5'-end processing. Localizes to the 5' precursor of the 15S rRNA in a position that is subsequently occupied by mS47 in the mature yeast mtSSU. Uses structure and sequence-specific RNA recognition, binding to a single-stranded region of the precursor and specifically recognizing bases -6 to -1. The exchange of Ccm1 for mS47 is coupled to the irreversible removal of precursor rRNA that is accompanied by conformational changes of the mitoribosomal proteins uS5m and mS26. These conformational changes signal completion of 5'-end rRNA processing through protection of the mature 5'-end of the 15S rRNA and stabilization of mS47. The removal of the 5' precursor together with the dissociation of Ccm1 may be catalyzed by the 5'-3' exoribonuclease Pet127. Involved in the specific removal of group I introns in mitochondrial encoded transcripts.</text>
</comment>
<comment type="subunit">
    <text evidence="4">Binds to mitochondrial small subunit 15S rRNA.</text>
</comment>
<evidence type="ECO:0008006" key="8">
    <source>
        <dbReference type="Google" id="ProtNLM"/>
    </source>
</evidence>
<protein>
    <recommendedName>
        <fullName evidence="8">Pentatricopeptide repeat-containing protein</fullName>
    </recommendedName>
</protein>
<reference evidence="6" key="1">
    <citation type="submission" date="2021-03" db="EMBL/GenBank/DDBJ databases">
        <title>Comparative genomics and phylogenomic investigation of the class Geoglossomycetes provide insights into ecological specialization and systematics.</title>
        <authorList>
            <person name="Melie T."/>
            <person name="Pirro S."/>
            <person name="Miller A.N."/>
            <person name="Quandt A."/>
        </authorList>
    </citation>
    <scope>NUCLEOTIDE SEQUENCE</scope>
    <source>
        <strain evidence="6">GBOQ0MN5Z8</strain>
    </source>
</reference>
<keyword evidence="7" id="KW-1185">Reference proteome</keyword>
<comment type="similarity">
    <text evidence="1">Belongs to the CCM1 family.</text>
</comment>
<feature type="repeat" description="PPR" evidence="5">
    <location>
        <begin position="430"/>
        <end position="464"/>
    </location>
</feature>
<evidence type="ECO:0000313" key="7">
    <source>
        <dbReference type="Proteomes" id="UP000698800"/>
    </source>
</evidence>
<evidence type="ECO:0000256" key="3">
    <source>
        <dbReference type="ARBA" id="ARBA00044493"/>
    </source>
</evidence>
<proteinExistence type="inferred from homology"/>
<dbReference type="PROSITE" id="PS51375">
    <property type="entry name" value="PPR"/>
    <property type="match status" value="1"/>
</dbReference>
<evidence type="ECO:0000256" key="5">
    <source>
        <dbReference type="PROSITE-ProRule" id="PRU00708"/>
    </source>
</evidence>
<dbReference type="Gene3D" id="1.25.40.10">
    <property type="entry name" value="Tetratricopeptide repeat domain"/>
    <property type="match status" value="1"/>
</dbReference>
<keyword evidence="2" id="KW-0677">Repeat</keyword>
<dbReference type="InterPro" id="IPR011990">
    <property type="entry name" value="TPR-like_helical_dom_sf"/>
</dbReference>
<dbReference type="Proteomes" id="UP000698800">
    <property type="component" value="Unassembled WGS sequence"/>
</dbReference>
<evidence type="ECO:0000313" key="6">
    <source>
        <dbReference type="EMBL" id="KAH0542000.1"/>
    </source>
</evidence>
<dbReference type="OrthoDB" id="185373at2759"/>
<dbReference type="AlphaFoldDB" id="A0A9P8I2E4"/>
<organism evidence="6 7">
    <name type="scientific">Glutinoglossum americanum</name>
    <dbReference type="NCBI Taxonomy" id="1670608"/>
    <lineage>
        <taxon>Eukaryota</taxon>
        <taxon>Fungi</taxon>
        <taxon>Dikarya</taxon>
        <taxon>Ascomycota</taxon>
        <taxon>Pezizomycotina</taxon>
        <taxon>Geoglossomycetes</taxon>
        <taxon>Geoglossales</taxon>
        <taxon>Geoglossaceae</taxon>
        <taxon>Glutinoglossum</taxon>
    </lineage>
</organism>
<name>A0A9P8I2E4_9PEZI</name>
<dbReference type="PANTHER" id="PTHR47447">
    <property type="entry name" value="OS03G0856100 PROTEIN"/>
    <property type="match status" value="1"/>
</dbReference>
<evidence type="ECO:0000256" key="1">
    <source>
        <dbReference type="ARBA" id="ARBA00006192"/>
    </source>
</evidence>
<dbReference type="PANTHER" id="PTHR47447:SF17">
    <property type="entry name" value="OS12G0638900 PROTEIN"/>
    <property type="match status" value="1"/>
</dbReference>
<evidence type="ECO:0000256" key="4">
    <source>
        <dbReference type="ARBA" id="ARBA00044511"/>
    </source>
</evidence>
<dbReference type="EMBL" id="JAGHQL010000063">
    <property type="protein sequence ID" value="KAH0542000.1"/>
    <property type="molecule type" value="Genomic_DNA"/>
</dbReference>
<dbReference type="InterPro" id="IPR002885">
    <property type="entry name" value="PPR_rpt"/>
</dbReference>
<gene>
    <name evidence="6" type="ORF">FGG08_003549</name>
</gene>